<keyword evidence="1" id="KW-0175">Coiled coil</keyword>
<reference evidence="3" key="1">
    <citation type="submission" date="2023-10" db="EMBL/GenBank/DDBJ databases">
        <title>Genome assembly of Pristionchus species.</title>
        <authorList>
            <person name="Yoshida K."/>
            <person name="Sommer R.J."/>
        </authorList>
    </citation>
    <scope>NUCLEOTIDE SEQUENCE</scope>
    <source>
        <strain evidence="3">RS5133</strain>
    </source>
</reference>
<gene>
    <name evidence="3" type="ORF">PFISCL1PPCAC_9544</name>
</gene>
<sequence length="489" mass="57221">FRERKDEEARLLREHNSQMEKRYEENIQEMKKSSAEKDALNAEHRRRESEIIKTNEAKSAAERKAASERLDRLNSDYNKNLEQKQRDLLDSKENANKEKLEILNKSDKEKMELQTKHLEHLNEQQHKFLQQQQEAQANFEKETSSLRADAVRREQILKEEKIRAEEHFQRQMSEQVELSKEERLQMQNTHQEFIESKDAAIDTLRKETETRIDDLHEINRAQQARDLATLKQIEHERMEREKKMHDQLMEIHQKNQADRADLHEQMLEEKEKSHAMLFLAMKQRQDDTHQYQQILSAIPRAISSEQQTSKLMSLKIKLQETSSQTNEAILNFEMVIRNIRLKSAQNATKMENGANDLNECCKSLHRAVTDSINQLDSCSAVKAATRAEWRSLLIQLQSKTTPFTRTATKIMLQAKRKAVTPQMITDLTEQFDTIKDAIFDLPSMHEESVMGIIESRQGTITQNHQDRFNLMGLNSGTSRLSLQAPVDPN</sequence>
<feature type="non-terminal residue" evidence="3">
    <location>
        <position position="1"/>
    </location>
</feature>
<organism evidence="3 4">
    <name type="scientific">Pristionchus fissidentatus</name>
    <dbReference type="NCBI Taxonomy" id="1538716"/>
    <lineage>
        <taxon>Eukaryota</taxon>
        <taxon>Metazoa</taxon>
        <taxon>Ecdysozoa</taxon>
        <taxon>Nematoda</taxon>
        <taxon>Chromadorea</taxon>
        <taxon>Rhabditida</taxon>
        <taxon>Rhabditina</taxon>
        <taxon>Diplogasteromorpha</taxon>
        <taxon>Diplogasteroidea</taxon>
        <taxon>Neodiplogasteridae</taxon>
        <taxon>Pristionchus</taxon>
    </lineage>
</organism>
<evidence type="ECO:0000313" key="3">
    <source>
        <dbReference type="EMBL" id="GMT18247.1"/>
    </source>
</evidence>
<accession>A0AAV5VEV3</accession>
<feature type="region of interest" description="Disordered" evidence="2">
    <location>
        <begin position="1"/>
        <end position="69"/>
    </location>
</feature>
<proteinExistence type="predicted"/>
<evidence type="ECO:0000256" key="1">
    <source>
        <dbReference type="SAM" id="Coils"/>
    </source>
</evidence>
<dbReference type="EMBL" id="BTSY01000003">
    <property type="protein sequence ID" value="GMT18247.1"/>
    <property type="molecule type" value="Genomic_DNA"/>
</dbReference>
<keyword evidence="4" id="KW-1185">Reference proteome</keyword>
<protein>
    <submittedName>
        <fullName evidence="3">Uncharacterized protein</fullName>
    </submittedName>
</protein>
<feature type="coiled-coil region" evidence="1">
    <location>
        <begin position="221"/>
        <end position="255"/>
    </location>
</feature>
<evidence type="ECO:0000256" key="2">
    <source>
        <dbReference type="SAM" id="MobiDB-lite"/>
    </source>
</evidence>
<comment type="caution">
    <text evidence="3">The sequence shown here is derived from an EMBL/GenBank/DDBJ whole genome shotgun (WGS) entry which is preliminary data.</text>
</comment>
<evidence type="ECO:0000313" key="4">
    <source>
        <dbReference type="Proteomes" id="UP001432322"/>
    </source>
</evidence>
<name>A0AAV5VEV3_9BILA</name>
<dbReference type="AlphaFoldDB" id="A0AAV5VEV3"/>
<dbReference type="Proteomes" id="UP001432322">
    <property type="component" value="Unassembled WGS sequence"/>
</dbReference>